<protein>
    <submittedName>
        <fullName evidence="1">Uncharacterized protein</fullName>
    </submittedName>
</protein>
<dbReference type="AlphaFoldDB" id="A0A5D8YTN4"/>
<sequence length="122" mass="12528">MKLSSLAKLLNGELPAAEYGLELEPELAIHTAALAKGGASAPVVVTEDAALEFGRPELATLCRLYTAGALSAAQLAYTADAIQLSDRVHILGESVSDDLAACTDPEINGPLSRAEALAIAGR</sequence>
<organism evidence="1 2">
    <name type="scientific">Cognatilysobacter lacus</name>
    <dbReference type="NCBI Taxonomy" id="1643323"/>
    <lineage>
        <taxon>Bacteria</taxon>
        <taxon>Pseudomonadati</taxon>
        <taxon>Pseudomonadota</taxon>
        <taxon>Gammaproteobacteria</taxon>
        <taxon>Lysobacterales</taxon>
        <taxon>Lysobacteraceae</taxon>
        <taxon>Cognatilysobacter</taxon>
    </lineage>
</organism>
<name>A0A5D8YTN4_9GAMM</name>
<dbReference type="EMBL" id="VTRV01000174">
    <property type="protein sequence ID" value="TZF85243.1"/>
    <property type="molecule type" value="Genomic_DNA"/>
</dbReference>
<dbReference type="Proteomes" id="UP000323164">
    <property type="component" value="Unassembled WGS sequence"/>
</dbReference>
<reference evidence="1 2" key="1">
    <citation type="submission" date="2019-08" db="EMBL/GenBank/DDBJ databases">
        <title>Draft genome sequence of Lysobacter sp. UKS-15.</title>
        <authorList>
            <person name="Im W.-T."/>
        </authorList>
    </citation>
    <scope>NUCLEOTIDE SEQUENCE [LARGE SCALE GENOMIC DNA]</scope>
    <source>
        <strain evidence="1 2">UKS-15</strain>
    </source>
</reference>
<dbReference type="RefSeq" id="WP_149353646.1">
    <property type="nucleotide sequence ID" value="NZ_VTRV01000174.1"/>
</dbReference>
<evidence type="ECO:0000313" key="2">
    <source>
        <dbReference type="Proteomes" id="UP000323164"/>
    </source>
</evidence>
<gene>
    <name evidence="1" type="ORF">FW784_12385</name>
</gene>
<dbReference type="OrthoDB" id="7063960at2"/>
<proteinExistence type="predicted"/>
<comment type="caution">
    <text evidence="1">The sequence shown here is derived from an EMBL/GenBank/DDBJ whole genome shotgun (WGS) entry which is preliminary data.</text>
</comment>
<accession>A0A5D8YTN4</accession>
<keyword evidence="2" id="KW-1185">Reference proteome</keyword>
<evidence type="ECO:0000313" key="1">
    <source>
        <dbReference type="EMBL" id="TZF85243.1"/>
    </source>
</evidence>